<evidence type="ECO:0000256" key="6">
    <source>
        <dbReference type="ARBA" id="ARBA00022989"/>
    </source>
</evidence>
<dbReference type="PRINTS" id="PR01806">
    <property type="entry name" value="VIRFACTRMVIN"/>
</dbReference>
<feature type="transmembrane region" description="Helical" evidence="8">
    <location>
        <begin position="17"/>
        <end position="42"/>
    </location>
</feature>
<dbReference type="GO" id="GO:0009252">
    <property type="term" value="P:peptidoglycan biosynthetic process"/>
    <property type="evidence" value="ECO:0007669"/>
    <property type="project" value="UniProtKB-KW"/>
</dbReference>
<dbReference type="GO" id="GO:0034204">
    <property type="term" value="P:lipid translocation"/>
    <property type="evidence" value="ECO:0007669"/>
    <property type="project" value="TreeGrafter"/>
</dbReference>
<feature type="transmembrane region" description="Helical" evidence="8">
    <location>
        <begin position="96"/>
        <end position="119"/>
    </location>
</feature>
<keyword evidence="10" id="KW-1185">Reference proteome</keyword>
<evidence type="ECO:0000313" key="10">
    <source>
        <dbReference type="Proteomes" id="UP000221369"/>
    </source>
</evidence>
<dbReference type="PANTHER" id="PTHR47019:SF1">
    <property type="entry name" value="LIPID II FLIPPASE MURJ"/>
    <property type="match status" value="1"/>
</dbReference>
<evidence type="ECO:0000256" key="1">
    <source>
        <dbReference type="ARBA" id="ARBA00004651"/>
    </source>
</evidence>
<feature type="transmembrane region" description="Helical" evidence="8">
    <location>
        <begin position="62"/>
        <end position="84"/>
    </location>
</feature>
<feature type="transmembrane region" description="Helical" evidence="8">
    <location>
        <begin position="252"/>
        <end position="272"/>
    </location>
</feature>
<feature type="transmembrane region" description="Helical" evidence="8">
    <location>
        <begin position="211"/>
        <end position="231"/>
    </location>
</feature>
<dbReference type="Pfam" id="PF03023">
    <property type="entry name" value="MurJ"/>
    <property type="match status" value="1"/>
</dbReference>
<feature type="transmembrane region" description="Helical" evidence="8">
    <location>
        <begin position="169"/>
        <end position="191"/>
    </location>
</feature>
<dbReference type="AlphaFoldDB" id="A0A2A9DSX3"/>
<proteinExistence type="predicted"/>
<evidence type="ECO:0000256" key="8">
    <source>
        <dbReference type="SAM" id="Phobius"/>
    </source>
</evidence>
<feature type="transmembrane region" description="Helical" evidence="8">
    <location>
        <begin position="403"/>
        <end position="426"/>
    </location>
</feature>
<dbReference type="Proteomes" id="UP000221369">
    <property type="component" value="Unassembled WGS sequence"/>
</dbReference>
<gene>
    <name evidence="9" type="ORF">ATJ78_0608</name>
</gene>
<keyword evidence="2" id="KW-1003">Cell membrane</keyword>
<comment type="subcellular location">
    <subcellularLocation>
        <location evidence="1">Cell membrane</location>
        <topology evidence="1">Multi-pass membrane protein</topology>
    </subcellularLocation>
</comment>
<accession>A0A2A9DSX3</accession>
<evidence type="ECO:0000256" key="3">
    <source>
        <dbReference type="ARBA" id="ARBA00022692"/>
    </source>
</evidence>
<feature type="transmembrane region" description="Helical" evidence="8">
    <location>
        <begin position="432"/>
        <end position="453"/>
    </location>
</feature>
<organism evidence="9 10">
    <name type="scientific">Paramicrobacterium agarici</name>
    <dbReference type="NCBI Taxonomy" id="630514"/>
    <lineage>
        <taxon>Bacteria</taxon>
        <taxon>Bacillati</taxon>
        <taxon>Actinomycetota</taxon>
        <taxon>Actinomycetes</taxon>
        <taxon>Micrococcales</taxon>
        <taxon>Microbacteriaceae</taxon>
        <taxon>Paramicrobacterium</taxon>
    </lineage>
</organism>
<name>A0A2A9DSX3_9MICO</name>
<feature type="transmembrane region" description="Helical" evidence="8">
    <location>
        <begin position="503"/>
        <end position="528"/>
    </location>
</feature>
<comment type="caution">
    <text evidence="9">The sequence shown here is derived from an EMBL/GenBank/DDBJ whole genome shotgun (WGS) entry which is preliminary data.</text>
</comment>
<evidence type="ECO:0000256" key="5">
    <source>
        <dbReference type="ARBA" id="ARBA00022984"/>
    </source>
</evidence>
<dbReference type="InterPro" id="IPR051050">
    <property type="entry name" value="Lipid_II_flippase_MurJ/MviN"/>
</dbReference>
<dbReference type="RefSeq" id="WP_245836180.1">
    <property type="nucleotide sequence ID" value="NZ_PDJE01000001.1"/>
</dbReference>
<keyword evidence="3 8" id="KW-0812">Transmembrane</keyword>
<dbReference type="GO" id="GO:0005886">
    <property type="term" value="C:plasma membrane"/>
    <property type="evidence" value="ECO:0007669"/>
    <property type="project" value="UniProtKB-SubCell"/>
</dbReference>
<feature type="transmembrane region" description="Helical" evidence="8">
    <location>
        <begin position="465"/>
        <end position="491"/>
    </location>
</feature>
<keyword evidence="6 8" id="KW-1133">Transmembrane helix</keyword>
<dbReference type="InterPro" id="IPR004268">
    <property type="entry name" value="MurJ"/>
</dbReference>
<sequence>MTDAENDGRESIGRASIFLASGTVVSRLLGFAKAVLLAMAIGSVGSAGADAFGVANQLPNQIYSIVAGGVLSAVLVPTIVRAIVGEDRGRAYINKLLTVALVILIAVTLVVTLAAPFIVNLYLSSGDIDPDARALATAFAYWCLPQVLFYGLYSLLGEILNAHKLFGPFTWAPAVNNVIAMAGLIAFMVIFRADAAGTRLVTEWTDGMILVLAGSATAGIVAQALILFLFWRRIGLSYRPDFHWRGIGLRATGKLAGWTFGSLLLTQLGGLIQTNVAMLASGHGASTATLQSSWLIIMLPHSVIAVSVATAYFTRMAEHVNAGLIETMKEDVARAARQITLLIVLAGAVIAVVALPFSSLFTGTLPQAGQMSIVILAYLGDLLPFTLLFVVQRTFYALGDTRTPFLSTVVQSSLFIALALSCSLLPREWIGVGLAVSISVAGTAQLVVGYLFLRRKIGGLGARPVLLAILRFILAALPAAGVGWLITWALGATVEGGFAVGSALGAIATMAIVATAMAVVYFGILIALRTPDLRGALAPLKRRLGR</sequence>
<feature type="transmembrane region" description="Helical" evidence="8">
    <location>
        <begin position="139"/>
        <end position="157"/>
    </location>
</feature>
<evidence type="ECO:0000256" key="7">
    <source>
        <dbReference type="ARBA" id="ARBA00023136"/>
    </source>
</evidence>
<keyword evidence="4" id="KW-0133">Cell shape</keyword>
<evidence type="ECO:0000256" key="2">
    <source>
        <dbReference type="ARBA" id="ARBA00022475"/>
    </source>
</evidence>
<dbReference type="EMBL" id="PDJE01000001">
    <property type="protein sequence ID" value="PFG29693.1"/>
    <property type="molecule type" value="Genomic_DNA"/>
</dbReference>
<keyword evidence="7 8" id="KW-0472">Membrane</keyword>
<evidence type="ECO:0000313" key="9">
    <source>
        <dbReference type="EMBL" id="PFG29693.1"/>
    </source>
</evidence>
<protein>
    <submittedName>
        <fullName evidence="9">Putative peptidoglycan lipid II flippase</fullName>
    </submittedName>
</protein>
<feature type="transmembrane region" description="Helical" evidence="8">
    <location>
        <begin position="369"/>
        <end position="391"/>
    </location>
</feature>
<feature type="transmembrane region" description="Helical" evidence="8">
    <location>
        <begin position="335"/>
        <end position="357"/>
    </location>
</feature>
<dbReference type="GO" id="GO:0015648">
    <property type="term" value="F:lipid-linked peptidoglycan transporter activity"/>
    <property type="evidence" value="ECO:0007669"/>
    <property type="project" value="TreeGrafter"/>
</dbReference>
<feature type="transmembrane region" description="Helical" evidence="8">
    <location>
        <begin position="292"/>
        <end position="314"/>
    </location>
</feature>
<dbReference type="PANTHER" id="PTHR47019">
    <property type="entry name" value="LIPID II FLIPPASE MURJ"/>
    <property type="match status" value="1"/>
</dbReference>
<dbReference type="GO" id="GO:0008360">
    <property type="term" value="P:regulation of cell shape"/>
    <property type="evidence" value="ECO:0007669"/>
    <property type="project" value="UniProtKB-KW"/>
</dbReference>
<reference evidence="9 10" key="1">
    <citation type="submission" date="2017-10" db="EMBL/GenBank/DDBJ databases">
        <title>Sequencing the genomes of 1000 actinobacteria strains.</title>
        <authorList>
            <person name="Klenk H.-P."/>
        </authorList>
    </citation>
    <scope>NUCLEOTIDE SEQUENCE [LARGE SCALE GENOMIC DNA]</scope>
    <source>
        <strain evidence="9 10">DSM 21798</strain>
    </source>
</reference>
<keyword evidence="5" id="KW-0573">Peptidoglycan synthesis</keyword>
<evidence type="ECO:0000256" key="4">
    <source>
        <dbReference type="ARBA" id="ARBA00022960"/>
    </source>
</evidence>